<dbReference type="RefSeq" id="WP_257596963.1">
    <property type="nucleotide sequence ID" value="NZ_JANKHH010000007.1"/>
</dbReference>
<dbReference type="EMBL" id="JANKHH010000007">
    <property type="protein sequence ID" value="MCR2835094.1"/>
    <property type="molecule type" value="Genomic_DNA"/>
</dbReference>
<reference evidence="1 2" key="1">
    <citation type="submission" date="2022-08" db="EMBL/GenBank/DDBJ databases">
        <title>Polyphasic taxonomy analysis of Qipengyuania sp.RS5-5.</title>
        <authorList>
            <person name="Xamxidin M."/>
            <person name="Wu M."/>
        </authorList>
    </citation>
    <scope>NUCLEOTIDE SEQUENCE [LARGE SCALE GENOMIC DNA]</scope>
    <source>
        <strain evidence="1 2">RS5-5</strain>
    </source>
</reference>
<name>A0ABT1XV08_9SPHN</name>
<comment type="caution">
    <text evidence="1">The sequence shown here is derived from an EMBL/GenBank/DDBJ whole genome shotgun (WGS) entry which is preliminary data.</text>
</comment>
<protein>
    <submittedName>
        <fullName evidence="1">Uncharacterized protein</fullName>
    </submittedName>
</protein>
<keyword evidence="2" id="KW-1185">Reference proteome</keyword>
<proteinExistence type="predicted"/>
<sequence>MHLPKIDLSSLPDLPEASGAFGSLSDLATATTDDRILIIMVYIYEMIPPEALVF</sequence>
<evidence type="ECO:0000313" key="1">
    <source>
        <dbReference type="EMBL" id="MCR2835094.1"/>
    </source>
</evidence>
<dbReference type="Proteomes" id="UP001206067">
    <property type="component" value="Unassembled WGS sequence"/>
</dbReference>
<evidence type="ECO:0000313" key="2">
    <source>
        <dbReference type="Proteomes" id="UP001206067"/>
    </source>
</evidence>
<accession>A0ABT1XV08</accession>
<gene>
    <name evidence="1" type="ORF">NSO95_14185</name>
</gene>
<organism evidence="1 2">
    <name type="scientific">Parerythrobacter lacustris</name>
    <dbReference type="NCBI Taxonomy" id="2969984"/>
    <lineage>
        <taxon>Bacteria</taxon>
        <taxon>Pseudomonadati</taxon>
        <taxon>Pseudomonadota</taxon>
        <taxon>Alphaproteobacteria</taxon>
        <taxon>Sphingomonadales</taxon>
        <taxon>Erythrobacteraceae</taxon>
        <taxon>Parerythrobacter</taxon>
    </lineage>
</organism>